<evidence type="ECO:0000256" key="7">
    <source>
        <dbReference type="ARBA" id="ARBA00023053"/>
    </source>
</evidence>
<evidence type="ECO:0000256" key="1">
    <source>
        <dbReference type="ARBA" id="ARBA00004141"/>
    </source>
</evidence>
<dbReference type="InterPro" id="IPR001873">
    <property type="entry name" value="ENaC"/>
</dbReference>
<evidence type="ECO:0000256" key="12">
    <source>
        <dbReference type="RuleBase" id="RU000679"/>
    </source>
</evidence>
<dbReference type="PANTHER" id="PTHR11690">
    <property type="entry name" value="AMILORIDE-SENSITIVE SODIUM CHANNEL-RELATED"/>
    <property type="match status" value="1"/>
</dbReference>
<protein>
    <submittedName>
        <fullName evidence="14">Uncharacterized protein</fullName>
    </submittedName>
</protein>
<dbReference type="Proteomes" id="UP000030742">
    <property type="component" value="Unassembled WGS sequence"/>
</dbReference>
<keyword evidence="4 12" id="KW-0894">Sodium channel</keyword>
<dbReference type="HOGENOM" id="CLU_024950_1_1_1"/>
<feature type="non-terminal residue" evidence="14">
    <location>
        <position position="1"/>
    </location>
</feature>
<evidence type="ECO:0000256" key="4">
    <source>
        <dbReference type="ARBA" id="ARBA00022461"/>
    </source>
</evidence>
<evidence type="ECO:0000313" key="14">
    <source>
        <dbReference type="EMBL" id="ENN71305.1"/>
    </source>
</evidence>
<keyword evidence="11 12" id="KW-0407">Ion channel</keyword>
<keyword evidence="8 12" id="KW-0406">Ion transport</keyword>
<organism evidence="14">
    <name type="scientific">Dendroctonus ponderosae</name>
    <name type="common">Mountain pine beetle</name>
    <dbReference type="NCBI Taxonomy" id="77166"/>
    <lineage>
        <taxon>Eukaryota</taxon>
        <taxon>Metazoa</taxon>
        <taxon>Ecdysozoa</taxon>
        <taxon>Arthropoda</taxon>
        <taxon>Hexapoda</taxon>
        <taxon>Insecta</taxon>
        <taxon>Pterygota</taxon>
        <taxon>Neoptera</taxon>
        <taxon>Endopterygota</taxon>
        <taxon>Coleoptera</taxon>
        <taxon>Polyphaga</taxon>
        <taxon>Cucujiformia</taxon>
        <taxon>Curculionidae</taxon>
        <taxon>Scolytinae</taxon>
        <taxon>Dendroctonus</taxon>
    </lineage>
</organism>
<proteinExistence type="inferred from homology"/>
<keyword evidence="6 13" id="KW-1133">Transmembrane helix</keyword>
<evidence type="ECO:0000256" key="11">
    <source>
        <dbReference type="ARBA" id="ARBA00023303"/>
    </source>
</evidence>
<evidence type="ECO:0000313" key="16">
    <source>
        <dbReference type="Proteomes" id="UP000030742"/>
    </source>
</evidence>
<dbReference type="Pfam" id="PF00858">
    <property type="entry name" value="ASC"/>
    <property type="match status" value="2"/>
</dbReference>
<dbReference type="EMBL" id="KB632210">
    <property type="protein sequence ID" value="ERL90146.1"/>
    <property type="molecule type" value="Genomic_DNA"/>
</dbReference>
<comment type="subcellular location">
    <subcellularLocation>
        <location evidence="1">Membrane</location>
        <topology evidence="1">Multi-pass membrane protein</topology>
    </subcellularLocation>
</comment>
<comment type="similarity">
    <text evidence="2 12">Belongs to the amiloride-sensitive sodium channel (TC 1.A.6) family.</text>
</comment>
<evidence type="ECO:0000256" key="3">
    <source>
        <dbReference type="ARBA" id="ARBA00022448"/>
    </source>
</evidence>
<keyword evidence="3 12" id="KW-0813">Transport</keyword>
<dbReference type="PANTHER" id="PTHR11690:SF288">
    <property type="entry name" value="AMILORIDE-SENSITIVE NA+ CHANNEL-RELATED"/>
    <property type="match status" value="1"/>
</dbReference>
<gene>
    <name evidence="15" type="ORF">D910_07500</name>
    <name evidence="14" type="ORF">YQE_12230</name>
</gene>
<name>N6TPX7_DENPD</name>
<evidence type="ECO:0000256" key="2">
    <source>
        <dbReference type="ARBA" id="ARBA00007193"/>
    </source>
</evidence>
<dbReference type="OrthoDB" id="6021021at2759"/>
<feature type="transmembrane region" description="Helical" evidence="13">
    <location>
        <begin position="418"/>
        <end position="444"/>
    </location>
</feature>
<evidence type="ECO:0000256" key="8">
    <source>
        <dbReference type="ARBA" id="ARBA00023065"/>
    </source>
</evidence>
<feature type="transmembrane region" description="Helical" evidence="13">
    <location>
        <begin position="63"/>
        <end position="84"/>
    </location>
</feature>
<dbReference type="Gene3D" id="2.60.470.10">
    <property type="entry name" value="Acid-sensing ion channels like domains"/>
    <property type="match status" value="1"/>
</dbReference>
<dbReference type="GO" id="GO:0005886">
    <property type="term" value="C:plasma membrane"/>
    <property type="evidence" value="ECO:0007669"/>
    <property type="project" value="TreeGrafter"/>
</dbReference>
<reference evidence="14 16" key="1">
    <citation type="journal article" date="2013" name="Genome Biol.">
        <title>Draft genome of the mountain pine beetle, Dendroctonus ponderosae Hopkins, a major forest pest.</title>
        <authorList>
            <person name="Keeling C.I."/>
            <person name="Yuen M.M."/>
            <person name="Liao N.Y."/>
            <person name="Docking T.R."/>
            <person name="Chan S.K."/>
            <person name="Taylor G.A."/>
            <person name="Palmquist D.L."/>
            <person name="Jackman S.D."/>
            <person name="Nguyen A."/>
            <person name="Li M."/>
            <person name="Henderson H."/>
            <person name="Janes J.K."/>
            <person name="Zhao Y."/>
            <person name="Pandoh P."/>
            <person name="Moore R."/>
            <person name="Sperling F.A."/>
            <person name="Huber D.P."/>
            <person name="Birol I."/>
            <person name="Jones S.J."/>
            <person name="Bohlmann J."/>
        </authorList>
    </citation>
    <scope>NUCLEOTIDE SEQUENCE</scope>
</reference>
<feature type="non-terminal residue" evidence="14">
    <location>
        <position position="484"/>
    </location>
</feature>
<sequence>MDQANHSNIAFQRCSIQNSNMADIKSNKKSFMNTRNYFREYCDYTGIHGLKFIGERRSLCEKVSWIIVFCLSLTTCIAVVYEVFKKWQKSPIIVNFASEQVNIFDITFPAVTICPETKVYSDYFNYSFSLRRSMQDKLTIPDDRLKKLQYMSILCNVNEYYHNIPKIDTIDEGFFAFLREGAPTFFKRCSWMRQDYPCEKIFQPLYTDEGLCFTFNMLSKGQMFTSHTYGSENDQENIDRPPDTYNDQMSINWSADFGYTEDAEIETYPRRALLSGSTNSLEVTLSVNNTDLDYGCTHFQGYKVVLHSPHRFPTVSNHYFRIPLKKSVSAAITPAILRTSDDVADYSSRKRRCFFQTDMKLKYFSKYSQMNCRLECFLNLTLDMCGCVDLSSSQLLLYFKGNTFIPQERHELFGTFDFLANVGGLLGLFIGFSLLSMVELFYFLSLRIICNVKLYQNWHGRQELMTNNPSGSIRLNKSTNISTV</sequence>
<evidence type="ECO:0000256" key="10">
    <source>
        <dbReference type="ARBA" id="ARBA00023201"/>
    </source>
</evidence>
<keyword evidence="10 12" id="KW-0739">Sodium transport</keyword>
<dbReference type="Gene3D" id="1.10.287.770">
    <property type="entry name" value="YojJ-like"/>
    <property type="match status" value="1"/>
</dbReference>
<keyword evidence="7" id="KW-0915">Sodium</keyword>
<dbReference type="EMBL" id="KB741277">
    <property type="protein sequence ID" value="ENN71305.1"/>
    <property type="molecule type" value="Genomic_DNA"/>
</dbReference>
<dbReference type="AlphaFoldDB" id="N6TPX7"/>
<dbReference type="GO" id="GO:0015280">
    <property type="term" value="F:ligand-gated sodium channel activity"/>
    <property type="evidence" value="ECO:0007669"/>
    <property type="project" value="TreeGrafter"/>
</dbReference>
<keyword evidence="5 12" id="KW-0812">Transmembrane</keyword>
<accession>N6TPX7</accession>
<dbReference type="OMA" id="CEITHAV"/>
<evidence type="ECO:0000256" key="6">
    <source>
        <dbReference type="ARBA" id="ARBA00022989"/>
    </source>
</evidence>
<evidence type="ECO:0000256" key="5">
    <source>
        <dbReference type="ARBA" id="ARBA00022692"/>
    </source>
</evidence>
<keyword evidence="9 13" id="KW-0472">Membrane</keyword>
<evidence type="ECO:0000313" key="15">
    <source>
        <dbReference type="EMBL" id="ERL90146.1"/>
    </source>
</evidence>
<evidence type="ECO:0000256" key="9">
    <source>
        <dbReference type="ARBA" id="ARBA00023136"/>
    </source>
</evidence>
<evidence type="ECO:0000256" key="13">
    <source>
        <dbReference type="SAM" id="Phobius"/>
    </source>
</evidence>